<keyword evidence="13" id="KW-1185">Reference proteome</keyword>
<evidence type="ECO:0000256" key="6">
    <source>
        <dbReference type="ARBA" id="ARBA00023136"/>
    </source>
</evidence>
<evidence type="ECO:0000313" key="11">
    <source>
        <dbReference type="EMBL" id="OMJ86145.1"/>
    </source>
</evidence>
<dbReference type="InterPro" id="IPR018490">
    <property type="entry name" value="cNMP-bd_dom_sf"/>
</dbReference>
<evidence type="ECO:0000259" key="10">
    <source>
        <dbReference type="PROSITE" id="PS50042"/>
    </source>
</evidence>
<evidence type="ECO:0000256" key="8">
    <source>
        <dbReference type="SAM" id="Coils"/>
    </source>
</evidence>
<evidence type="ECO:0000256" key="2">
    <source>
        <dbReference type="ARBA" id="ARBA00022448"/>
    </source>
</evidence>
<dbReference type="InterPro" id="IPR003938">
    <property type="entry name" value="K_chnl_volt-dep_EAG/ELK/ERG"/>
</dbReference>
<keyword evidence="6 9" id="KW-0472">Membrane</keyword>
<dbReference type="Gene3D" id="1.10.287.70">
    <property type="match status" value="1"/>
</dbReference>
<dbReference type="SUPFAM" id="SSF51206">
    <property type="entry name" value="cAMP-binding domain-like"/>
    <property type="match status" value="1"/>
</dbReference>
<gene>
    <name evidence="11" type="ORF">SteCoe_12421</name>
    <name evidence="12" type="ORF">SteCoe_7066</name>
</gene>
<dbReference type="InterPro" id="IPR014710">
    <property type="entry name" value="RmlC-like_jellyroll"/>
</dbReference>
<dbReference type="AlphaFoldDB" id="A0A1R2CNH2"/>
<evidence type="ECO:0000256" key="3">
    <source>
        <dbReference type="ARBA" id="ARBA00022692"/>
    </source>
</evidence>
<keyword evidence="8" id="KW-0175">Coiled coil</keyword>
<evidence type="ECO:0000256" key="5">
    <source>
        <dbReference type="ARBA" id="ARBA00023065"/>
    </source>
</evidence>
<comment type="subcellular location">
    <subcellularLocation>
        <location evidence="1">Membrane</location>
        <topology evidence="1">Multi-pass membrane protein</topology>
    </subcellularLocation>
</comment>
<dbReference type="CDD" id="cd00038">
    <property type="entry name" value="CAP_ED"/>
    <property type="match status" value="1"/>
</dbReference>
<evidence type="ECO:0000313" key="13">
    <source>
        <dbReference type="Proteomes" id="UP000187209"/>
    </source>
</evidence>
<evidence type="ECO:0000256" key="4">
    <source>
        <dbReference type="ARBA" id="ARBA00022989"/>
    </source>
</evidence>
<feature type="coiled-coil region" evidence="8">
    <location>
        <begin position="585"/>
        <end position="612"/>
    </location>
</feature>
<keyword evidence="4 9" id="KW-1133">Transmembrane helix</keyword>
<dbReference type="Pfam" id="PF00520">
    <property type="entry name" value="Ion_trans"/>
    <property type="match status" value="1"/>
</dbReference>
<dbReference type="PROSITE" id="PS50042">
    <property type="entry name" value="CNMP_BINDING_3"/>
    <property type="match status" value="1"/>
</dbReference>
<proteinExistence type="predicted"/>
<dbReference type="GO" id="GO:0016020">
    <property type="term" value="C:membrane"/>
    <property type="evidence" value="ECO:0007669"/>
    <property type="project" value="UniProtKB-SubCell"/>
</dbReference>
<evidence type="ECO:0000256" key="7">
    <source>
        <dbReference type="ARBA" id="ARBA00023303"/>
    </source>
</evidence>
<feature type="transmembrane region" description="Helical" evidence="9">
    <location>
        <begin position="106"/>
        <end position="130"/>
    </location>
</feature>
<feature type="domain" description="Cyclic nucleotide-binding" evidence="10">
    <location>
        <begin position="397"/>
        <end position="495"/>
    </location>
</feature>
<dbReference type="OrthoDB" id="432483at2759"/>
<dbReference type="InterPro" id="IPR005821">
    <property type="entry name" value="Ion_trans_dom"/>
</dbReference>
<keyword evidence="3 9" id="KW-0812">Transmembrane</keyword>
<evidence type="ECO:0000256" key="1">
    <source>
        <dbReference type="ARBA" id="ARBA00004141"/>
    </source>
</evidence>
<dbReference type="Pfam" id="PF00027">
    <property type="entry name" value="cNMP_binding"/>
    <property type="match status" value="1"/>
</dbReference>
<feature type="transmembrane region" description="Helical" evidence="9">
    <location>
        <begin position="221"/>
        <end position="242"/>
    </location>
</feature>
<dbReference type="Proteomes" id="UP000187209">
    <property type="component" value="Unassembled WGS sequence"/>
</dbReference>
<keyword evidence="5" id="KW-0406">Ion transport</keyword>
<feature type="transmembrane region" description="Helical" evidence="9">
    <location>
        <begin position="75"/>
        <end position="94"/>
    </location>
</feature>
<name>A0A1R2CNH2_9CILI</name>
<dbReference type="InterPro" id="IPR000595">
    <property type="entry name" value="cNMP-bd_dom"/>
</dbReference>
<comment type="caution">
    <text evidence="12">The sequence shown here is derived from an EMBL/GenBank/DDBJ whole genome shotgun (WGS) entry which is preliminary data.</text>
</comment>
<feature type="transmembrane region" description="Helical" evidence="9">
    <location>
        <begin position="150"/>
        <end position="168"/>
    </location>
</feature>
<dbReference type="GO" id="GO:0005249">
    <property type="term" value="F:voltage-gated potassium channel activity"/>
    <property type="evidence" value="ECO:0007669"/>
    <property type="project" value="InterPro"/>
</dbReference>
<accession>A0A1R2CNH2</accession>
<sequence length="618" mass="72971">MFGTILNRYSQDESQDLQADVGMEEENLNFEFHDFRSQAPDLLRTEETENDTRLRQMTEYQNSKYILYPDDMFKIIWDMIVMILMAYTITITPFRVAFIEQDTTEWFIIDLIVDFAFLFDVLVNSISAYYKDDDVLVVSKKVIFCQYLKTWMFLDIFTSLPFSLLMSSEYSNASRLSRLPKLYRMIKIARLLRVMKLMRNKNKLLKCLECFSKVSVGVERLLYFFLVFVLIVHLISCLWFFIGRVSSDYDNWIVKYKIQDFGIGSQYLASFYWTITTLTTVGYGDILPANSIERFFCIFVMLGGVFFYSYTIGTITSVIGQIEKRKSKLQSKILVLQDIAKKYSLTQNFYKRIKSDLEYDQSKISKERNNMIASLPKKLATKLNYIMNSRFITNNEYFKDKPPEFVTLMLRYLRPLRINPKEVVYKKGDYSNEMFFIKSGDLAYFDTYRNKDVSFLDVTEGNYFGDTDIFFSELREFSIKAVKSSEMLTLYRDDFFNHILHNFELLKVPLIFKAKQRREELINHRKDAMAEYLNTKNLANEIAPDLEVADMSSEITTFKRKFNNLKNTLSPATRVLLEQPQPSNVEDLKATIKLLMERFKKVERAYEEKQDSSDIEIQ</sequence>
<dbReference type="PANTHER" id="PTHR47823:SF9">
    <property type="entry name" value="CHROMOSOME UNDETERMINED SCAFFOLD_10, WHOLE GENOME SHOTGUN SEQUENCE"/>
    <property type="match status" value="1"/>
</dbReference>
<dbReference type="EMBL" id="MPUH01000215">
    <property type="protein sequence ID" value="OMJ86145.1"/>
    <property type="molecule type" value="Genomic_DNA"/>
</dbReference>
<reference evidence="12 13" key="1">
    <citation type="submission" date="2016-11" db="EMBL/GenBank/DDBJ databases">
        <title>The macronuclear genome of Stentor coeruleus: a giant cell with tiny introns.</title>
        <authorList>
            <person name="Slabodnick M."/>
            <person name="Ruby J.G."/>
            <person name="Reiff S.B."/>
            <person name="Swart E.C."/>
            <person name="Gosai S."/>
            <person name="Prabakaran S."/>
            <person name="Witkowska E."/>
            <person name="Larue G.E."/>
            <person name="Fisher S."/>
            <person name="Freeman R.M."/>
            <person name="Gunawardena J."/>
            <person name="Chu W."/>
            <person name="Stover N.A."/>
            <person name="Gregory B.D."/>
            <person name="Nowacki M."/>
            <person name="Derisi J."/>
            <person name="Roy S.W."/>
            <person name="Marshall W.F."/>
            <person name="Sood P."/>
        </authorList>
    </citation>
    <scope>NUCLEOTIDE SEQUENCE [LARGE SCALE GENOMIC DNA]</scope>
    <source>
        <strain evidence="12">WM001</strain>
    </source>
</reference>
<feature type="transmembrane region" description="Helical" evidence="9">
    <location>
        <begin position="295"/>
        <end position="319"/>
    </location>
</feature>
<feature type="transmembrane region" description="Helical" evidence="9">
    <location>
        <begin position="262"/>
        <end position="283"/>
    </location>
</feature>
<evidence type="ECO:0000256" key="9">
    <source>
        <dbReference type="SAM" id="Phobius"/>
    </source>
</evidence>
<dbReference type="PRINTS" id="PR01463">
    <property type="entry name" value="EAGCHANLFMLY"/>
</dbReference>
<dbReference type="SUPFAM" id="SSF81324">
    <property type="entry name" value="Voltage-gated potassium channels"/>
    <property type="match status" value="1"/>
</dbReference>
<dbReference type="PANTHER" id="PTHR47823">
    <property type="entry name" value="ION_TRANS DOMAIN-CONTAINING PROTEIN"/>
    <property type="match status" value="1"/>
</dbReference>
<protein>
    <recommendedName>
        <fullName evidence="10">Cyclic nucleotide-binding domain-containing protein</fullName>
    </recommendedName>
</protein>
<evidence type="ECO:0000313" key="12">
    <source>
        <dbReference type="EMBL" id="OMJ90569.1"/>
    </source>
</evidence>
<keyword evidence="7" id="KW-0407">Ion channel</keyword>
<keyword evidence="2" id="KW-0813">Transport</keyword>
<dbReference type="FunFam" id="1.10.287.70:FF:000123">
    <property type="entry name" value="Potassium channel KAT3"/>
    <property type="match status" value="1"/>
</dbReference>
<organism evidence="12 13">
    <name type="scientific">Stentor coeruleus</name>
    <dbReference type="NCBI Taxonomy" id="5963"/>
    <lineage>
        <taxon>Eukaryota</taxon>
        <taxon>Sar</taxon>
        <taxon>Alveolata</taxon>
        <taxon>Ciliophora</taxon>
        <taxon>Postciliodesmatophora</taxon>
        <taxon>Heterotrichea</taxon>
        <taxon>Heterotrichida</taxon>
        <taxon>Stentoridae</taxon>
        <taxon>Stentor</taxon>
    </lineage>
</organism>
<dbReference type="Gene3D" id="2.60.120.10">
    <property type="entry name" value="Jelly Rolls"/>
    <property type="match status" value="1"/>
</dbReference>
<dbReference type="EMBL" id="MPUH01000100">
    <property type="protein sequence ID" value="OMJ90569.1"/>
    <property type="molecule type" value="Genomic_DNA"/>
</dbReference>